<dbReference type="AlphaFoldDB" id="A0AAW2STG3"/>
<dbReference type="GO" id="GO:0003676">
    <property type="term" value="F:nucleic acid binding"/>
    <property type="evidence" value="ECO:0007669"/>
    <property type="project" value="InterPro"/>
</dbReference>
<dbReference type="Pfam" id="PF14223">
    <property type="entry name" value="Retrotran_gag_2"/>
    <property type="match status" value="1"/>
</dbReference>
<dbReference type="PANTHER" id="PTHR42648:SF27">
    <property type="entry name" value="RNA-DIRECTED DNA POLYMERASE"/>
    <property type="match status" value="1"/>
</dbReference>
<comment type="caution">
    <text evidence="2">The sequence shown here is derived from an EMBL/GenBank/DDBJ whole genome shotgun (WGS) entry which is preliminary data.</text>
</comment>
<dbReference type="GO" id="GO:0015074">
    <property type="term" value="P:DNA integration"/>
    <property type="evidence" value="ECO:0007669"/>
    <property type="project" value="InterPro"/>
</dbReference>
<name>A0AAW2STG3_9LAMI</name>
<dbReference type="InterPro" id="IPR039537">
    <property type="entry name" value="Retrotran_Ty1/copia-like"/>
</dbReference>
<dbReference type="InterPro" id="IPR036397">
    <property type="entry name" value="RNaseH_sf"/>
</dbReference>
<dbReference type="PANTHER" id="PTHR42648">
    <property type="entry name" value="TRANSPOSASE, PUTATIVE-RELATED"/>
    <property type="match status" value="1"/>
</dbReference>
<sequence>MIRLRDLYAVPDRHIRYAMTKAFFGTKMAEESSVHDQCVQMLSFVENLEDLKAGIKNDTYIDVFLQSLPPTYDPFIENFNMNGLEKSIPELINMLVQFEVTIQKLEPVVMLGEASTSKKGKKARCWKKKECQRGIRRGTVLNFLPLAKVTTRSTRLSKGEVDLRLGNGKRVAAEAVGLVHLFEAFEKFKEFQLEVENQTGRKIKILRSDRGGEYLIESLNYLKENGILSQWTPPRTPQLNAISERRNRTLLDMVRSMMSFTELPISFWGYALETVSKLLNMMPSKIAAKTPYEIWHGKLASYKYLRV</sequence>
<dbReference type="EMBL" id="JACGWN010000016">
    <property type="protein sequence ID" value="KAL0395430.1"/>
    <property type="molecule type" value="Genomic_DNA"/>
</dbReference>
<feature type="domain" description="Integrase catalytic" evidence="1">
    <location>
        <begin position="181"/>
        <end position="299"/>
    </location>
</feature>
<reference evidence="2" key="1">
    <citation type="submission" date="2020-06" db="EMBL/GenBank/DDBJ databases">
        <authorList>
            <person name="Li T."/>
            <person name="Hu X."/>
            <person name="Zhang T."/>
            <person name="Song X."/>
            <person name="Zhang H."/>
            <person name="Dai N."/>
            <person name="Sheng W."/>
            <person name="Hou X."/>
            <person name="Wei L."/>
        </authorList>
    </citation>
    <scope>NUCLEOTIDE SEQUENCE</scope>
    <source>
        <strain evidence="2">KEN1</strain>
        <tissue evidence="2">Leaf</tissue>
    </source>
</reference>
<dbReference type="PROSITE" id="PS50994">
    <property type="entry name" value="INTEGRASE"/>
    <property type="match status" value="1"/>
</dbReference>
<proteinExistence type="predicted"/>
<gene>
    <name evidence="2" type="ORF">Slati_4509200</name>
</gene>
<reference evidence="2" key="2">
    <citation type="journal article" date="2024" name="Plant">
        <title>Genomic evolution and insights into agronomic trait innovations of Sesamum species.</title>
        <authorList>
            <person name="Miao H."/>
            <person name="Wang L."/>
            <person name="Qu L."/>
            <person name="Liu H."/>
            <person name="Sun Y."/>
            <person name="Le M."/>
            <person name="Wang Q."/>
            <person name="Wei S."/>
            <person name="Zheng Y."/>
            <person name="Lin W."/>
            <person name="Duan Y."/>
            <person name="Cao H."/>
            <person name="Xiong S."/>
            <person name="Wang X."/>
            <person name="Wei L."/>
            <person name="Li C."/>
            <person name="Ma Q."/>
            <person name="Ju M."/>
            <person name="Zhao R."/>
            <person name="Li G."/>
            <person name="Mu C."/>
            <person name="Tian Q."/>
            <person name="Mei H."/>
            <person name="Zhang T."/>
            <person name="Gao T."/>
            <person name="Zhang H."/>
        </authorList>
    </citation>
    <scope>NUCLEOTIDE SEQUENCE</scope>
    <source>
        <strain evidence="2">KEN1</strain>
    </source>
</reference>
<dbReference type="InterPro" id="IPR012337">
    <property type="entry name" value="RNaseH-like_sf"/>
</dbReference>
<protein>
    <submittedName>
        <fullName evidence="2">Retrovirus-related Pol polyprotein from transposon TNT 1-94</fullName>
    </submittedName>
</protein>
<evidence type="ECO:0000313" key="2">
    <source>
        <dbReference type="EMBL" id="KAL0395430.1"/>
    </source>
</evidence>
<dbReference type="SUPFAM" id="SSF53098">
    <property type="entry name" value="Ribonuclease H-like"/>
    <property type="match status" value="1"/>
</dbReference>
<organism evidence="2">
    <name type="scientific">Sesamum latifolium</name>
    <dbReference type="NCBI Taxonomy" id="2727402"/>
    <lineage>
        <taxon>Eukaryota</taxon>
        <taxon>Viridiplantae</taxon>
        <taxon>Streptophyta</taxon>
        <taxon>Embryophyta</taxon>
        <taxon>Tracheophyta</taxon>
        <taxon>Spermatophyta</taxon>
        <taxon>Magnoliopsida</taxon>
        <taxon>eudicotyledons</taxon>
        <taxon>Gunneridae</taxon>
        <taxon>Pentapetalae</taxon>
        <taxon>asterids</taxon>
        <taxon>lamiids</taxon>
        <taxon>Lamiales</taxon>
        <taxon>Pedaliaceae</taxon>
        <taxon>Sesamum</taxon>
    </lineage>
</organism>
<accession>A0AAW2STG3</accession>
<dbReference type="InterPro" id="IPR001584">
    <property type="entry name" value="Integrase_cat-core"/>
</dbReference>
<evidence type="ECO:0000259" key="1">
    <source>
        <dbReference type="PROSITE" id="PS50994"/>
    </source>
</evidence>
<dbReference type="Gene3D" id="3.30.420.10">
    <property type="entry name" value="Ribonuclease H-like superfamily/Ribonuclease H"/>
    <property type="match status" value="1"/>
</dbReference>